<gene>
    <name evidence="4" type="ORF">DWZ89_06325</name>
</gene>
<organism evidence="4 5">
    <name type="scientific">Faecalibacterium prausnitzii</name>
    <dbReference type="NCBI Taxonomy" id="853"/>
    <lineage>
        <taxon>Bacteria</taxon>
        <taxon>Bacillati</taxon>
        <taxon>Bacillota</taxon>
        <taxon>Clostridia</taxon>
        <taxon>Eubacteriales</taxon>
        <taxon>Oscillospiraceae</taxon>
        <taxon>Faecalibacterium</taxon>
    </lineage>
</organism>
<evidence type="ECO:0000313" key="4">
    <source>
        <dbReference type="EMBL" id="RGB72165.1"/>
    </source>
</evidence>
<dbReference type="GO" id="GO:0000160">
    <property type="term" value="P:phosphorelay signal transduction system"/>
    <property type="evidence" value="ECO:0007669"/>
    <property type="project" value="UniProtKB-KW"/>
</dbReference>
<dbReference type="InterPro" id="IPR003594">
    <property type="entry name" value="HATPase_dom"/>
</dbReference>
<proteinExistence type="predicted"/>
<dbReference type="Pfam" id="PF13589">
    <property type="entry name" value="HATPase_c_3"/>
    <property type="match status" value="1"/>
</dbReference>
<dbReference type="InterPro" id="IPR036890">
    <property type="entry name" value="HATPase_C_sf"/>
</dbReference>
<dbReference type="SMART" id="SM00387">
    <property type="entry name" value="HATPase_c"/>
    <property type="match status" value="1"/>
</dbReference>
<protein>
    <submittedName>
        <fullName evidence="4">ATP-binding protein</fullName>
    </submittedName>
</protein>
<dbReference type="SUPFAM" id="SSF55874">
    <property type="entry name" value="ATPase domain of HSP90 chaperone/DNA topoisomerase II/histidine kinase"/>
    <property type="match status" value="2"/>
</dbReference>
<keyword evidence="1" id="KW-0418">Kinase</keyword>
<feature type="domain" description="Histidine kinase" evidence="3">
    <location>
        <begin position="492"/>
        <end position="716"/>
    </location>
</feature>
<keyword evidence="4" id="KW-0547">Nucleotide-binding</keyword>
<evidence type="ECO:0000313" key="5">
    <source>
        <dbReference type="Proteomes" id="UP000261140"/>
    </source>
</evidence>
<evidence type="ECO:0000256" key="2">
    <source>
        <dbReference type="ARBA" id="ARBA00023012"/>
    </source>
</evidence>
<reference evidence="4 5" key="1">
    <citation type="submission" date="2018-08" db="EMBL/GenBank/DDBJ databases">
        <title>A genome reference for cultivated species of the human gut microbiota.</title>
        <authorList>
            <person name="Zou Y."/>
            <person name="Xue W."/>
            <person name="Luo G."/>
        </authorList>
    </citation>
    <scope>NUCLEOTIDE SEQUENCE [LARGE SCALE GENOMIC DNA]</scope>
    <source>
        <strain evidence="4 5">AF36-11AT</strain>
    </source>
</reference>
<dbReference type="GO" id="GO:0016301">
    <property type="term" value="F:kinase activity"/>
    <property type="evidence" value="ECO:0007669"/>
    <property type="project" value="UniProtKB-KW"/>
</dbReference>
<dbReference type="Pfam" id="PF02518">
    <property type="entry name" value="HATPase_c"/>
    <property type="match status" value="1"/>
</dbReference>
<dbReference type="Proteomes" id="UP000261140">
    <property type="component" value="Unassembled WGS sequence"/>
</dbReference>
<name>A0A3E2TBU9_9FIRM</name>
<keyword evidence="4" id="KW-0067">ATP-binding</keyword>
<evidence type="ECO:0000256" key="1">
    <source>
        <dbReference type="ARBA" id="ARBA00022777"/>
    </source>
</evidence>
<dbReference type="AlphaFoldDB" id="A0A3E2TBU9"/>
<evidence type="ECO:0000259" key="3">
    <source>
        <dbReference type="PROSITE" id="PS50109"/>
    </source>
</evidence>
<sequence length="716" mass="81380">MERLKYIVEDSTIAELLGVQNFTNKESAILELVKNAYDAQANNVSITFSDRSIVIIDDGIGMSKSTICENWMHVGKSDKGYSLSGTEDNDGRVLAGSKGVGRFALARLGASVNVYSAKKGEIPVKWTTNWSESILDDLTNEENLPLGTRIEISALRDRWTEKSIKNLINYLSITCNDDRMQIKIYPNFGKGVSYIFKKPQIGKNFVTQIGLFYDASELKLYYTIKSDEFSNLAKNYCRSLDLQYFSNDVSILEELAGNTEIDSSDGELYSMLKELGNFSAELYFSLKTPTKQDVERFCYNYSALPDRYDEGVVLYRNAFSIASFDGEKDWLGLNQRSRKSPAAATHPTGAWRVRANQLSGKVEIDKKENYQLRDLANRQGLEENEYFKLFVKIITIGIAAFERYRQAIIRSIDKKNAPKPSPTTPMIDQILRGRNKEIHLTSNETKALAQEISVVKAESKSFQDEKESTEKKYRYDVRILNVLATTGLKASSIAHELKNDRNSVSVNYQYIVDALKEYGFWEDLCSQEYTEYSYKNVPQLLSRNKAINQKIVAFMDTMLDEIEKKKFSPRSLSVNSIMENIKANWMRDYASLLINLNVDESVYFETSEDIFTAIFDNLILNSWQQNKASSQIVINISIHKVGSLLKIVYEDSGVGLPPKYINDPMRILEVHESSRENGHGLGMWIVHNTIRMTGGDVISIDGHNGFHFNFELGEKL</sequence>
<dbReference type="Gene3D" id="3.30.565.10">
    <property type="entry name" value="Histidine kinase-like ATPase, C-terminal domain"/>
    <property type="match status" value="2"/>
</dbReference>
<accession>A0A3E2TBU9</accession>
<keyword evidence="2" id="KW-0902">Two-component regulatory system</keyword>
<comment type="caution">
    <text evidence="4">The sequence shown here is derived from an EMBL/GenBank/DDBJ whole genome shotgun (WGS) entry which is preliminary data.</text>
</comment>
<dbReference type="EMBL" id="QVEQ01000003">
    <property type="protein sequence ID" value="RGB72165.1"/>
    <property type="molecule type" value="Genomic_DNA"/>
</dbReference>
<dbReference type="GO" id="GO:0005524">
    <property type="term" value="F:ATP binding"/>
    <property type="evidence" value="ECO:0007669"/>
    <property type="project" value="UniProtKB-KW"/>
</dbReference>
<dbReference type="RefSeq" id="WP_117505439.1">
    <property type="nucleotide sequence ID" value="NZ_CABVEJ010000002.1"/>
</dbReference>
<dbReference type="PROSITE" id="PS50109">
    <property type="entry name" value="HIS_KIN"/>
    <property type="match status" value="1"/>
</dbReference>
<dbReference type="InterPro" id="IPR005467">
    <property type="entry name" value="His_kinase_dom"/>
</dbReference>
<keyword evidence="1" id="KW-0808">Transferase</keyword>